<organism evidence="3 4">
    <name type="scientific">Mikania micrantha</name>
    <name type="common">bitter vine</name>
    <dbReference type="NCBI Taxonomy" id="192012"/>
    <lineage>
        <taxon>Eukaryota</taxon>
        <taxon>Viridiplantae</taxon>
        <taxon>Streptophyta</taxon>
        <taxon>Embryophyta</taxon>
        <taxon>Tracheophyta</taxon>
        <taxon>Spermatophyta</taxon>
        <taxon>Magnoliopsida</taxon>
        <taxon>eudicotyledons</taxon>
        <taxon>Gunneridae</taxon>
        <taxon>Pentapetalae</taxon>
        <taxon>asterids</taxon>
        <taxon>campanulids</taxon>
        <taxon>Asterales</taxon>
        <taxon>Asteraceae</taxon>
        <taxon>Asteroideae</taxon>
        <taxon>Heliantheae alliance</taxon>
        <taxon>Eupatorieae</taxon>
        <taxon>Mikania</taxon>
    </lineage>
</organism>
<sequence length="293" mass="34637">MKLYPRPKPLQMPVQARNQNKSVDTEGNKLRIRSSRIEKWTTEEEFQLTKAWIDVSEDPIVGRNQKGPDFWSKIRNQFFQAMGRGEYRTNDMLSSKWRDMNLKVRKFNGIYSQKWQTRRSGQSDAMIEREAEEQYREEFNVPFSLQRSWELMRKCPNWIRLETVQSSASKRSKASSTDSPGTSDARVNINLNDLDEEEDDNEIEDLTRPIGRDRAKADRARARRGSSSQTTPDYNQGIEHLSQRIGDFNELKRERQRLVELQLLFTNTDHLTGLDREIAEREKDKIRNKYRDN</sequence>
<keyword evidence="4" id="KW-1185">Reference proteome</keyword>
<evidence type="ECO:0000313" key="4">
    <source>
        <dbReference type="Proteomes" id="UP000326396"/>
    </source>
</evidence>
<reference evidence="3 4" key="1">
    <citation type="submission" date="2019-05" db="EMBL/GenBank/DDBJ databases">
        <title>Mikania micrantha, genome provides insights into the molecular mechanism of rapid growth.</title>
        <authorList>
            <person name="Liu B."/>
        </authorList>
    </citation>
    <scope>NUCLEOTIDE SEQUENCE [LARGE SCALE GENOMIC DNA]</scope>
    <source>
        <strain evidence="3">NLD-2019</strain>
        <tissue evidence="3">Leaf</tissue>
    </source>
</reference>
<feature type="compositionally biased region" description="Polar residues" evidence="1">
    <location>
        <begin position="225"/>
        <end position="234"/>
    </location>
</feature>
<feature type="domain" description="No apical meristem-associated C-terminal" evidence="2">
    <location>
        <begin position="142"/>
        <end position="286"/>
    </location>
</feature>
<feature type="compositionally biased region" description="Acidic residues" evidence="1">
    <location>
        <begin position="193"/>
        <end position="204"/>
    </location>
</feature>
<gene>
    <name evidence="3" type="ORF">E3N88_25836</name>
</gene>
<dbReference type="OrthoDB" id="1114158at2759"/>
<dbReference type="Proteomes" id="UP000326396">
    <property type="component" value="Linkage Group LG3"/>
</dbReference>
<feature type="region of interest" description="Disordered" evidence="1">
    <location>
        <begin position="1"/>
        <end position="28"/>
    </location>
</feature>
<name>A0A5N6N6E2_9ASTR</name>
<dbReference type="Pfam" id="PF14303">
    <property type="entry name" value="NAM-associated"/>
    <property type="match status" value="1"/>
</dbReference>
<dbReference type="AlphaFoldDB" id="A0A5N6N6E2"/>
<dbReference type="EMBL" id="SZYD01000013">
    <property type="protein sequence ID" value="KAD4385667.1"/>
    <property type="molecule type" value="Genomic_DNA"/>
</dbReference>
<dbReference type="PANTHER" id="PTHR45023">
    <property type="match status" value="1"/>
</dbReference>
<feature type="region of interest" description="Disordered" evidence="1">
    <location>
        <begin position="166"/>
        <end position="236"/>
    </location>
</feature>
<evidence type="ECO:0000259" key="2">
    <source>
        <dbReference type="Pfam" id="PF14303"/>
    </source>
</evidence>
<dbReference type="PANTHER" id="PTHR45023:SF14">
    <property type="entry name" value="GLUTATHIONE TRANSFERASE"/>
    <property type="match status" value="1"/>
</dbReference>
<feature type="compositionally biased region" description="Pro residues" evidence="1">
    <location>
        <begin position="1"/>
        <end position="10"/>
    </location>
</feature>
<feature type="compositionally biased region" description="Basic and acidic residues" evidence="1">
    <location>
        <begin position="205"/>
        <end position="220"/>
    </location>
</feature>
<protein>
    <recommendedName>
        <fullName evidence="2">No apical meristem-associated C-terminal domain-containing protein</fullName>
    </recommendedName>
</protein>
<accession>A0A5N6N6E2</accession>
<comment type="caution">
    <text evidence="3">The sequence shown here is derived from an EMBL/GenBank/DDBJ whole genome shotgun (WGS) entry which is preliminary data.</text>
</comment>
<evidence type="ECO:0000256" key="1">
    <source>
        <dbReference type="SAM" id="MobiDB-lite"/>
    </source>
</evidence>
<dbReference type="InterPro" id="IPR029466">
    <property type="entry name" value="NAM-associated_C"/>
</dbReference>
<evidence type="ECO:0000313" key="3">
    <source>
        <dbReference type="EMBL" id="KAD4385667.1"/>
    </source>
</evidence>
<proteinExistence type="predicted"/>